<protein>
    <submittedName>
        <fullName evidence="1">Uncharacterized protein</fullName>
    </submittedName>
</protein>
<gene>
    <name evidence="1" type="ORF">PQR57_21865</name>
</gene>
<dbReference type="Proteomes" id="UP001629230">
    <property type="component" value="Unassembled WGS sequence"/>
</dbReference>
<keyword evidence="2" id="KW-1185">Reference proteome</keyword>
<dbReference type="EMBL" id="JAQQEZ010000015">
    <property type="protein sequence ID" value="MFM0003669.1"/>
    <property type="molecule type" value="Genomic_DNA"/>
</dbReference>
<accession>A0ABW9AW51</accession>
<dbReference type="RefSeq" id="WP_408178682.1">
    <property type="nucleotide sequence ID" value="NZ_JAQQEZ010000015.1"/>
</dbReference>
<evidence type="ECO:0000313" key="1">
    <source>
        <dbReference type="EMBL" id="MFM0003669.1"/>
    </source>
</evidence>
<reference evidence="1 2" key="1">
    <citation type="journal article" date="2024" name="Chem. Sci.">
        <title>Discovery of megapolipeptins by genome mining of a Burkholderiales bacteria collection.</title>
        <authorList>
            <person name="Paulo B.S."/>
            <person name="Recchia M.J.J."/>
            <person name="Lee S."/>
            <person name="Fergusson C.H."/>
            <person name="Romanowski S.B."/>
            <person name="Hernandez A."/>
            <person name="Krull N."/>
            <person name="Liu D.Y."/>
            <person name="Cavanagh H."/>
            <person name="Bos A."/>
            <person name="Gray C.A."/>
            <person name="Murphy B.T."/>
            <person name="Linington R.G."/>
            <person name="Eustaquio A.S."/>
        </authorList>
    </citation>
    <scope>NUCLEOTIDE SEQUENCE [LARGE SCALE GENOMIC DNA]</scope>
    <source>
        <strain evidence="1 2">RL17-350-BIC-A</strain>
    </source>
</reference>
<sequence length="44" mass="4503">MATGIAGWAHTPFGKYDNESLIASSQGTGLGQQGTFASMQRASA</sequence>
<comment type="caution">
    <text evidence="1">The sequence shown here is derived from an EMBL/GenBank/DDBJ whole genome shotgun (WGS) entry which is preliminary data.</text>
</comment>
<evidence type="ECO:0000313" key="2">
    <source>
        <dbReference type="Proteomes" id="UP001629230"/>
    </source>
</evidence>
<proteinExistence type="predicted"/>
<organism evidence="1 2">
    <name type="scientific">Paraburkholderia dipogonis</name>
    <dbReference type="NCBI Taxonomy" id="1211383"/>
    <lineage>
        <taxon>Bacteria</taxon>
        <taxon>Pseudomonadati</taxon>
        <taxon>Pseudomonadota</taxon>
        <taxon>Betaproteobacteria</taxon>
        <taxon>Burkholderiales</taxon>
        <taxon>Burkholderiaceae</taxon>
        <taxon>Paraburkholderia</taxon>
    </lineage>
</organism>
<name>A0ABW9AW51_9BURK</name>